<evidence type="ECO:0000259" key="4">
    <source>
        <dbReference type="Pfam" id="PF01103"/>
    </source>
</evidence>
<gene>
    <name evidence="5" type="ORF">DI598_11585</name>
</gene>
<comment type="caution">
    <text evidence="5">The sequence shown here is derived from an EMBL/GenBank/DDBJ whole genome shotgun (WGS) entry which is preliminary data.</text>
</comment>
<feature type="chain" id="PRO_5016035679" evidence="3">
    <location>
        <begin position="41"/>
        <end position="394"/>
    </location>
</feature>
<reference evidence="5 6" key="1">
    <citation type="submission" date="2017-11" db="EMBL/GenBank/DDBJ databases">
        <title>Infants hospitalized years apart are colonized by the same room-sourced microbial strains.</title>
        <authorList>
            <person name="Brooks B."/>
            <person name="Olm M.R."/>
            <person name="Firek B.A."/>
            <person name="Baker R."/>
            <person name="Thomas B.C."/>
            <person name="Morowitz M.J."/>
            <person name="Banfield J.F."/>
        </authorList>
    </citation>
    <scope>NUCLEOTIDE SEQUENCE [LARGE SCALE GENOMIC DNA]</scope>
    <source>
        <strain evidence="5">S2_009_000_R2_76</strain>
    </source>
</reference>
<keyword evidence="2" id="KW-0472">Membrane</keyword>
<dbReference type="Gene3D" id="2.40.160.50">
    <property type="entry name" value="membrane protein fhac: a member of the omp85/tpsb transporter family"/>
    <property type="match status" value="1"/>
</dbReference>
<evidence type="ECO:0000313" key="6">
    <source>
        <dbReference type="Proteomes" id="UP000249645"/>
    </source>
</evidence>
<evidence type="ECO:0000256" key="2">
    <source>
        <dbReference type="ARBA" id="ARBA00023136"/>
    </source>
</evidence>
<protein>
    <submittedName>
        <fullName evidence="5">Polymerase</fullName>
    </submittedName>
</protein>
<evidence type="ECO:0000256" key="3">
    <source>
        <dbReference type="SAM" id="SignalP"/>
    </source>
</evidence>
<evidence type="ECO:0000256" key="1">
    <source>
        <dbReference type="ARBA" id="ARBA00004370"/>
    </source>
</evidence>
<accession>A0A2W5EYB8</accession>
<dbReference type="AlphaFoldDB" id="A0A2W5EYB8"/>
<comment type="subcellular location">
    <subcellularLocation>
        <location evidence="1">Membrane</location>
    </subcellularLocation>
</comment>
<dbReference type="Proteomes" id="UP000249645">
    <property type="component" value="Unassembled WGS sequence"/>
</dbReference>
<feature type="domain" description="Bacterial surface antigen (D15)" evidence="4">
    <location>
        <begin position="175"/>
        <end position="394"/>
    </location>
</feature>
<evidence type="ECO:0000313" key="5">
    <source>
        <dbReference type="EMBL" id="PZP46934.1"/>
    </source>
</evidence>
<dbReference type="EMBL" id="QFOI01000208">
    <property type="protein sequence ID" value="PZP46934.1"/>
    <property type="molecule type" value="Genomic_DNA"/>
</dbReference>
<sequence>MATKGLQKTIVKKSKTLFHPRIWSVWAICLCCMHFSQVNAQGFFKKLFATKKDTTKKASLFPFPMIMSSPETGVEMGGTGLYSFYTDRKDTAERISILTLGASMTTKKQLNIKAINDIWTKGNKFHITNEIRYRNFPINFFGTGGQTLSRNKLLLDEKLFRINVAVDKNVFGHFYSGFKVNYDRYRYHIGSITNPNDTIYNQDHRSLFYVAAQESIDSRDNNTYTSKGVYLKVVYGYAPGWGNKDNYKGSFLYSYFSSFKSFGKNIVWGMNANYLSILSRPVPFYIMPQLGNDQMMRGFYQGRYRNDNLLAVQTELRWRFHPRLAVVGFAGLGSVYGDRIDLSTNNLKFSRGAGVRYFFDTEKKFTLRIDYAIAGKAPNEQRQRGFYLAFGEAF</sequence>
<keyword evidence="3" id="KW-0732">Signal</keyword>
<dbReference type="InterPro" id="IPR000184">
    <property type="entry name" value="Bac_surfAg_D15"/>
</dbReference>
<organism evidence="5 6">
    <name type="scientific">Pseudopedobacter saltans</name>
    <dbReference type="NCBI Taxonomy" id="151895"/>
    <lineage>
        <taxon>Bacteria</taxon>
        <taxon>Pseudomonadati</taxon>
        <taxon>Bacteroidota</taxon>
        <taxon>Sphingobacteriia</taxon>
        <taxon>Sphingobacteriales</taxon>
        <taxon>Sphingobacteriaceae</taxon>
        <taxon>Pseudopedobacter</taxon>
    </lineage>
</organism>
<dbReference type="GO" id="GO:0019867">
    <property type="term" value="C:outer membrane"/>
    <property type="evidence" value="ECO:0007669"/>
    <property type="project" value="InterPro"/>
</dbReference>
<dbReference type="Pfam" id="PF01103">
    <property type="entry name" value="Omp85"/>
    <property type="match status" value="1"/>
</dbReference>
<feature type="signal peptide" evidence="3">
    <location>
        <begin position="1"/>
        <end position="40"/>
    </location>
</feature>
<proteinExistence type="predicted"/>
<name>A0A2W5EYB8_9SPHI</name>